<name>A0A9D3PYV4_MEGAT</name>
<dbReference type="InterPro" id="IPR026612">
    <property type="entry name" value="STRA6-like"/>
</dbReference>
<feature type="transmembrane region" description="Helical" evidence="8">
    <location>
        <begin position="206"/>
        <end position="226"/>
    </location>
</feature>
<dbReference type="GO" id="GO:0034632">
    <property type="term" value="F:retinol transmembrane transporter activity"/>
    <property type="evidence" value="ECO:0007669"/>
    <property type="project" value="InterPro"/>
</dbReference>
<evidence type="ECO:0000256" key="3">
    <source>
        <dbReference type="ARBA" id="ARBA00022475"/>
    </source>
</evidence>
<proteinExistence type="predicted"/>
<reference evidence="9" key="1">
    <citation type="submission" date="2021-01" db="EMBL/GenBank/DDBJ databases">
        <authorList>
            <person name="Zahm M."/>
            <person name="Roques C."/>
            <person name="Cabau C."/>
            <person name="Klopp C."/>
            <person name="Donnadieu C."/>
            <person name="Jouanno E."/>
            <person name="Lampietro C."/>
            <person name="Louis A."/>
            <person name="Herpin A."/>
            <person name="Echchiki A."/>
            <person name="Berthelot C."/>
            <person name="Parey E."/>
            <person name="Roest-Crollius H."/>
            <person name="Braasch I."/>
            <person name="Postlethwait J."/>
            <person name="Bobe J."/>
            <person name="Montfort J."/>
            <person name="Bouchez O."/>
            <person name="Begum T."/>
            <person name="Mejri S."/>
            <person name="Adams A."/>
            <person name="Chen W.-J."/>
            <person name="Guiguen Y."/>
        </authorList>
    </citation>
    <scope>NUCLEOTIDE SEQUENCE</scope>
    <source>
        <strain evidence="9">YG-15Mar2019-1</strain>
        <tissue evidence="9">Brain</tissue>
    </source>
</reference>
<evidence type="ECO:0000256" key="7">
    <source>
        <dbReference type="ARBA" id="ARBA00023170"/>
    </source>
</evidence>
<accession>A0A9D3PYV4</accession>
<sequence length="266" mass="30449">MCPHVSHICLRAQAKRREGESSREVPFSRWREEQPHPCSSMEDHSECKDFTSLHYWLIPAVLLTMAACFFHKPQAGGAVEHRPCLSERFSFPLPLQMLSVHGSRWGFAVAFGSVVSVLLDRIMRQEVGRCLPFQVPGWATAMVQSLSALEVAVVLYPTFICLTQESSVLGNLMGFGYTLAWFVYQVVRTSENQTKQLPWYSHPHVIPFPSLLCTAYLVLHFLLLFFKVQPMRQHRQPPDEDKRPVVPDHNIQHVKRLLQARVPMSS</sequence>
<keyword evidence="10" id="KW-1185">Reference proteome</keyword>
<dbReference type="Proteomes" id="UP001046870">
    <property type="component" value="Chromosome 11"/>
</dbReference>
<evidence type="ECO:0000256" key="5">
    <source>
        <dbReference type="ARBA" id="ARBA00022989"/>
    </source>
</evidence>
<dbReference type="OrthoDB" id="2376984at2759"/>
<dbReference type="GO" id="GO:0005886">
    <property type="term" value="C:plasma membrane"/>
    <property type="evidence" value="ECO:0007669"/>
    <property type="project" value="UniProtKB-SubCell"/>
</dbReference>
<dbReference type="GO" id="GO:0071939">
    <property type="term" value="P:vitamin A import into cell"/>
    <property type="evidence" value="ECO:0007669"/>
    <property type="project" value="TreeGrafter"/>
</dbReference>
<evidence type="ECO:0000256" key="2">
    <source>
        <dbReference type="ARBA" id="ARBA00022448"/>
    </source>
</evidence>
<keyword evidence="2" id="KW-0813">Transport</keyword>
<evidence type="ECO:0000256" key="6">
    <source>
        <dbReference type="ARBA" id="ARBA00023136"/>
    </source>
</evidence>
<keyword evidence="6 8" id="KW-0472">Membrane</keyword>
<comment type="subcellular location">
    <subcellularLocation>
        <location evidence="1">Cell membrane</location>
        <topology evidence="1">Multi-pass membrane protein</topology>
    </subcellularLocation>
</comment>
<dbReference type="AlphaFoldDB" id="A0A9D3PYV4"/>
<protein>
    <submittedName>
        <fullName evidence="9">Uncharacterized protein</fullName>
    </submittedName>
</protein>
<evidence type="ECO:0000256" key="1">
    <source>
        <dbReference type="ARBA" id="ARBA00004651"/>
    </source>
</evidence>
<dbReference type="Pfam" id="PF14752">
    <property type="entry name" value="RBP_receptor"/>
    <property type="match status" value="1"/>
</dbReference>
<evidence type="ECO:0000256" key="8">
    <source>
        <dbReference type="SAM" id="Phobius"/>
    </source>
</evidence>
<keyword evidence="4 8" id="KW-0812">Transmembrane</keyword>
<keyword evidence="3" id="KW-1003">Cell membrane</keyword>
<keyword evidence="5 8" id="KW-1133">Transmembrane helix</keyword>
<organism evidence="9 10">
    <name type="scientific">Megalops atlanticus</name>
    <name type="common">Tarpon</name>
    <name type="synonym">Clupea gigantea</name>
    <dbReference type="NCBI Taxonomy" id="7932"/>
    <lineage>
        <taxon>Eukaryota</taxon>
        <taxon>Metazoa</taxon>
        <taxon>Chordata</taxon>
        <taxon>Craniata</taxon>
        <taxon>Vertebrata</taxon>
        <taxon>Euteleostomi</taxon>
        <taxon>Actinopterygii</taxon>
        <taxon>Neopterygii</taxon>
        <taxon>Teleostei</taxon>
        <taxon>Elopiformes</taxon>
        <taxon>Megalopidae</taxon>
        <taxon>Megalops</taxon>
    </lineage>
</organism>
<keyword evidence="7" id="KW-0675">Receptor</keyword>
<gene>
    <name evidence="9" type="ORF">MATL_G00145740</name>
</gene>
<dbReference type="EMBL" id="JAFDVH010000011">
    <property type="protein sequence ID" value="KAG7468693.1"/>
    <property type="molecule type" value="Genomic_DNA"/>
</dbReference>
<evidence type="ECO:0000256" key="4">
    <source>
        <dbReference type="ARBA" id="ARBA00022692"/>
    </source>
</evidence>
<evidence type="ECO:0000313" key="9">
    <source>
        <dbReference type="EMBL" id="KAG7468693.1"/>
    </source>
</evidence>
<feature type="transmembrane region" description="Helical" evidence="8">
    <location>
        <begin position="168"/>
        <end position="186"/>
    </location>
</feature>
<feature type="transmembrane region" description="Helical" evidence="8">
    <location>
        <begin position="105"/>
        <end position="123"/>
    </location>
</feature>
<dbReference type="GO" id="GO:0038023">
    <property type="term" value="F:signaling receptor activity"/>
    <property type="evidence" value="ECO:0007669"/>
    <property type="project" value="InterPro"/>
</dbReference>
<comment type="caution">
    <text evidence="9">The sequence shown here is derived from an EMBL/GenBank/DDBJ whole genome shotgun (WGS) entry which is preliminary data.</text>
</comment>
<evidence type="ECO:0000313" key="10">
    <source>
        <dbReference type="Proteomes" id="UP001046870"/>
    </source>
</evidence>
<feature type="transmembrane region" description="Helical" evidence="8">
    <location>
        <begin position="135"/>
        <end position="156"/>
    </location>
</feature>
<dbReference type="PANTHER" id="PTHR21444:SF15">
    <property type="entry name" value="RECEPTOR FOR RETINOL UPTAKE STRA6"/>
    <property type="match status" value="1"/>
</dbReference>
<dbReference type="PANTHER" id="PTHR21444">
    <property type="entry name" value="COILED-COIL DOMAIN-CONTAINING PROTEIN 180"/>
    <property type="match status" value="1"/>
</dbReference>